<proteinExistence type="predicted"/>
<dbReference type="EMBL" id="CABR01000074">
    <property type="protein sequence ID" value="CBI10163.1"/>
    <property type="molecule type" value="Genomic_DNA"/>
</dbReference>
<reference evidence="1" key="1">
    <citation type="submission" date="2009-10" db="EMBL/GenBank/DDBJ databases">
        <title>Diversity of trophic interactions inside an arsenic-rich microbial ecosystem.</title>
        <authorList>
            <person name="Bertin P.N."/>
            <person name="Heinrich-Salmeron A."/>
            <person name="Pelletier E."/>
            <person name="Goulhen-Chollet F."/>
            <person name="Arsene-Ploetze F."/>
            <person name="Gallien S."/>
            <person name="Calteau A."/>
            <person name="Vallenet D."/>
            <person name="Casiot C."/>
            <person name="Chane-Woon-Ming B."/>
            <person name="Giloteaux L."/>
            <person name="Barakat M."/>
            <person name="Bonnefoy V."/>
            <person name="Bruneel O."/>
            <person name="Chandler M."/>
            <person name="Cleiss J."/>
            <person name="Duran R."/>
            <person name="Elbaz-Poulichet F."/>
            <person name="Fonknechten N."/>
            <person name="Lauga B."/>
            <person name="Mornico D."/>
            <person name="Ortet P."/>
            <person name="Schaeffer C."/>
            <person name="Siguier P."/>
            <person name="Alexander Thil Smith A."/>
            <person name="Van Dorsselaer A."/>
            <person name="Weissenbach J."/>
            <person name="Medigue C."/>
            <person name="Le Paslier D."/>
        </authorList>
    </citation>
    <scope>NUCLEOTIDE SEQUENCE</scope>
</reference>
<accession>E6QSE1</accession>
<comment type="caution">
    <text evidence="1">The sequence shown here is derived from an EMBL/GenBank/DDBJ whole genome shotgun (WGS) entry which is preliminary data.</text>
</comment>
<gene>
    <name evidence="1" type="ORF">CARN7_0928</name>
</gene>
<name>E6QSE1_9ZZZZ</name>
<organism evidence="1">
    <name type="scientific">mine drainage metagenome</name>
    <dbReference type="NCBI Taxonomy" id="410659"/>
    <lineage>
        <taxon>unclassified sequences</taxon>
        <taxon>metagenomes</taxon>
        <taxon>ecological metagenomes</taxon>
    </lineage>
</organism>
<evidence type="ECO:0000313" key="1">
    <source>
        <dbReference type="EMBL" id="CBI10163.1"/>
    </source>
</evidence>
<sequence length="109" mass="11760">MSASKGNRDVAKLIVNSLVWVLQDWAADLDFGYYPDLDSPPVEVPVLDLAPGLPAPGLVGTERVLEGIKHPWCHNPLPPTAGPNSSAILNALTLFASPLHFHFMHRGTV</sequence>
<protein>
    <submittedName>
        <fullName evidence="1">Uncharacterized protein</fullName>
    </submittedName>
</protein>
<dbReference type="AlphaFoldDB" id="E6QSE1"/>